<name>A0A0D8HJ48_9ACTN</name>
<evidence type="ECO:0000313" key="2">
    <source>
        <dbReference type="Proteomes" id="UP000032360"/>
    </source>
</evidence>
<organism evidence="1 2">
    <name type="scientific">Acidithrix ferrooxidans</name>
    <dbReference type="NCBI Taxonomy" id="1280514"/>
    <lineage>
        <taxon>Bacteria</taxon>
        <taxon>Bacillati</taxon>
        <taxon>Actinomycetota</taxon>
        <taxon>Acidimicrobiia</taxon>
        <taxon>Acidimicrobiales</taxon>
        <taxon>Acidimicrobiaceae</taxon>
        <taxon>Acidithrix</taxon>
    </lineage>
</organism>
<dbReference type="AlphaFoldDB" id="A0A0D8HJ48"/>
<dbReference type="Proteomes" id="UP000032360">
    <property type="component" value="Unassembled WGS sequence"/>
</dbReference>
<dbReference type="EMBL" id="JXYS01000028">
    <property type="protein sequence ID" value="KJF17879.1"/>
    <property type="molecule type" value="Genomic_DNA"/>
</dbReference>
<keyword evidence="2" id="KW-1185">Reference proteome</keyword>
<reference evidence="1 2" key="1">
    <citation type="submission" date="2015-01" db="EMBL/GenBank/DDBJ databases">
        <title>Draft genome of the acidophilic iron oxidizer Acidithrix ferrooxidans strain Py-F3.</title>
        <authorList>
            <person name="Poehlein A."/>
            <person name="Eisen S."/>
            <person name="Schloemann M."/>
            <person name="Johnson B.D."/>
            <person name="Daniel R."/>
            <person name="Muehling M."/>
        </authorList>
    </citation>
    <scope>NUCLEOTIDE SEQUENCE [LARGE SCALE GENOMIC DNA]</scope>
    <source>
        <strain evidence="1 2">Py-F3</strain>
    </source>
</reference>
<gene>
    <name evidence="1" type="ORF">AXFE_12640</name>
</gene>
<accession>A0A0D8HJ48</accession>
<evidence type="ECO:0000313" key="1">
    <source>
        <dbReference type="EMBL" id="KJF17879.1"/>
    </source>
</evidence>
<comment type="caution">
    <text evidence="1">The sequence shown here is derived from an EMBL/GenBank/DDBJ whole genome shotgun (WGS) entry which is preliminary data.</text>
</comment>
<sequence>MGDTKGLFRVLVLVAVLRGKVGSVLLAKSDLG</sequence>
<proteinExistence type="predicted"/>
<protein>
    <submittedName>
        <fullName evidence="1">Uncharacterized protein</fullName>
    </submittedName>
</protein>